<dbReference type="PANTHER" id="PTHR43105">
    <property type="entry name" value="RESPIRATORY NITRATE REDUCTASE"/>
    <property type="match status" value="1"/>
</dbReference>
<keyword evidence="1" id="KW-0479">Metal-binding</keyword>
<proteinExistence type="predicted"/>
<evidence type="ECO:0000313" key="3">
    <source>
        <dbReference type="EMBL" id="MDR8434017.1"/>
    </source>
</evidence>
<dbReference type="InterPro" id="IPR006656">
    <property type="entry name" value="Mopterin_OxRdtase"/>
</dbReference>
<accession>A0ABD5DV09</accession>
<dbReference type="PROSITE" id="PS00490">
    <property type="entry name" value="MOLYBDOPTERIN_PROK_2"/>
    <property type="match status" value="1"/>
</dbReference>
<evidence type="ECO:0000259" key="2">
    <source>
        <dbReference type="Pfam" id="PF00384"/>
    </source>
</evidence>
<sequence>PEEVEWRDNGLDGKLDLVVTLDFRLSSTCLYSDIVLPTATWYEKDDMNTSDMHPFIHPLSAAVDPAWESKSDWEIYKGIAKKFSEVCVG</sequence>
<name>A0ABD5DV09_ACIBA</name>
<dbReference type="Pfam" id="PF00384">
    <property type="entry name" value="Molybdopterin"/>
    <property type="match status" value="1"/>
</dbReference>
<organism evidence="3">
    <name type="scientific">Acinetobacter baumannii</name>
    <dbReference type="NCBI Taxonomy" id="470"/>
    <lineage>
        <taxon>Bacteria</taxon>
        <taxon>Pseudomonadati</taxon>
        <taxon>Pseudomonadota</taxon>
        <taxon>Gammaproteobacteria</taxon>
        <taxon>Moraxellales</taxon>
        <taxon>Moraxellaceae</taxon>
        <taxon>Acinetobacter</taxon>
        <taxon>Acinetobacter calcoaceticus/baumannii complex</taxon>
    </lineage>
</organism>
<dbReference type="Gene3D" id="3.40.50.12440">
    <property type="match status" value="1"/>
</dbReference>
<evidence type="ECO:0000256" key="1">
    <source>
        <dbReference type="ARBA" id="ARBA00022723"/>
    </source>
</evidence>
<feature type="non-terminal residue" evidence="3">
    <location>
        <position position="89"/>
    </location>
</feature>
<dbReference type="EMBL" id="VMAF01000957">
    <property type="protein sequence ID" value="MDR8434017.1"/>
    <property type="molecule type" value="Genomic_DNA"/>
</dbReference>
<comment type="caution">
    <text evidence="3">The sequence shown here is derived from an EMBL/GenBank/DDBJ whole genome shotgun (WGS) entry which is preliminary data.</text>
</comment>
<gene>
    <name evidence="3" type="ORF">FPK63_23570</name>
</gene>
<protein>
    <submittedName>
        <fullName evidence="3">Molybdopterin-dependent oxidoreductase</fullName>
    </submittedName>
</protein>
<feature type="domain" description="Molybdopterin oxidoreductase" evidence="2">
    <location>
        <begin position="13"/>
        <end position="82"/>
    </location>
</feature>
<dbReference type="InterPro" id="IPR006655">
    <property type="entry name" value="Mopterin_OxRdtase_prok_CS"/>
</dbReference>
<reference evidence="3" key="1">
    <citation type="submission" date="2019-07" db="EMBL/GenBank/DDBJ databases">
        <title>Biological characteristics of mucoid Acinetobacter baumannii from a general hospital in China.</title>
        <authorList>
            <person name="Hua X."/>
            <person name="Yu Y."/>
        </authorList>
    </citation>
    <scope>NUCLEOTIDE SEQUENCE</scope>
    <source>
        <strain evidence="3">N8</strain>
    </source>
</reference>
<dbReference type="GO" id="GO:0046872">
    <property type="term" value="F:metal ion binding"/>
    <property type="evidence" value="ECO:0007669"/>
    <property type="project" value="UniProtKB-KW"/>
</dbReference>
<dbReference type="AlphaFoldDB" id="A0ABD5DV09"/>
<dbReference type="SUPFAM" id="SSF53706">
    <property type="entry name" value="Formate dehydrogenase/DMSO reductase, domains 1-3"/>
    <property type="match status" value="1"/>
</dbReference>
<dbReference type="InterPro" id="IPR050123">
    <property type="entry name" value="Prok_molybdopt-oxidoreductase"/>
</dbReference>
<feature type="non-terminal residue" evidence="3">
    <location>
        <position position="1"/>
    </location>
</feature>
<dbReference type="PANTHER" id="PTHR43105:SF8">
    <property type="entry name" value="RESPIRATORY NITRATE REDUCTASE 1 ALPHA CHAIN"/>
    <property type="match status" value="1"/>
</dbReference>